<accession>A0A1F5YF52</accession>
<gene>
    <name evidence="1" type="ORF">A2Z86_05675</name>
</gene>
<dbReference type="Proteomes" id="UP000176992">
    <property type="component" value="Unassembled WGS sequence"/>
</dbReference>
<evidence type="ECO:0000313" key="2">
    <source>
        <dbReference type="Proteomes" id="UP000176992"/>
    </source>
</evidence>
<reference evidence="1 2" key="1">
    <citation type="journal article" date="2016" name="Nat. Commun.">
        <title>Thousands of microbial genomes shed light on interconnected biogeochemical processes in an aquifer system.</title>
        <authorList>
            <person name="Anantharaman K."/>
            <person name="Brown C.T."/>
            <person name="Hug L.A."/>
            <person name="Sharon I."/>
            <person name="Castelle C.J."/>
            <person name="Probst A.J."/>
            <person name="Thomas B.C."/>
            <person name="Singh A."/>
            <person name="Wilkins M.J."/>
            <person name="Karaoz U."/>
            <person name="Brodie E.L."/>
            <person name="Williams K.H."/>
            <person name="Hubbard S.S."/>
            <person name="Banfield J.F."/>
        </authorList>
    </citation>
    <scope>NUCLEOTIDE SEQUENCE [LARGE SCALE GENOMIC DNA]</scope>
</reference>
<organism evidence="1 2">
    <name type="scientific">Candidatus Glassbacteria bacterium GWA2_58_10</name>
    <dbReference type="NCBI Taxonomy" id="1817865"/>
    <lineage>
        <taxon>Bacteria</taxon>
        <taxon>Candidatus Glassiibacteriota</taxon>
    </lineage>
</organism>
<dbReference type="AlphaFoldDB" id="A0A1F5YF52"/>
<proteinExistence type="predicted"/>
<name>A0A1F5YF52_9BACT</name>
<protein>
    <submittedName>
        <fullName evidence="1">Uncharacterized protein</fullName>
    </submittedName>
</protein>
<evidence type="ECO:0000313" key="1">
    <source>
        <dbReference type="EMBL" id="OGF98596.1"/>
    </source>
</evidence>
<comment type="caution">
    <text evidence="1">The sequence shown here is derived from an EMBL/GenBank/DDBJ whole genome shotgun (WGS) entry which is preliminary data.</text>
</comment>
<dbReference type="EMBL" id="MFIV01000079">
    <property type="protein sequence ID" value="OGF98596.1"/>
    <property type="molecule type" value="Genomic_DNA"/>
</dbReference>
<sequence length="150" mass="15623">MLAGCSSGELTTLATSVVGTQREANLTLTTLTGTWKGEIVTPDGVVSQAIILLFTQDEGFSLDGSQLIGEDIRLGGVVSRDTFELANGVFIGNEVRFNLTDPAGGGIILAEGSPVLFTGLLSENSFMSGQAKASSKLIGLWQVRLSTTTP</sequence>